<keyword evidence="1" id="KW-1133">Transmembrane helix</keyword>
<evidence type="ECO:0000256" key="1">
    <source>
        <dbReference type="SAM" id="Phobius"/>
    </source>
</evidence>
<evidence type="ECO:0000313" key="3">
    <source>
        <dbReference type="Proteomes" id="UP000031586"/>
    </source>
</evidence>
<comment type="caution">
    <text evidence="2">The sequence shown here is derived from an EMBL/GenBank/DDBJ whole genome shotgun (WGS) entry which is preliminary data.</text>
</comment>
<sequence length="221" mass="24504">MITALITLNLRVVRGGVGNVATITKSIQLPNVYESDEGIATSLVLFEDQTISPELRIESVDGEVGTVHLNMTNPFGVNLDKFIDGTTFEELAEKMKVVGWEVEPDIDGLRSLDEHNKIMEERDAQKSVPDEMLSDSAYSKKYDLKATTKQKVVFSLIFVVALSLFMALVTSIYNAIGLEVNSISRNLMTVFFGCTFSLIGSRLMTSWLVKNHRKQAVSHPA</sequence>
<dbReference type="Proteomes" id="UP000031586">
    <property type="component" value="Unassembled WGS sequence"/>
</dbReference>
<dbReference type="AlphaFoldDB" id="A0A0C1VTX1"/>
<feature type="transmembrane region" description="Helical" evidence="1">
    <location>
        <begin position="188"/>
        <end position="209"/>
    </location>
</feature>
<keyword evidence="1" id="KW-0472">Membrane</keyword>
<feature type="transmembrane region" description="Helical" evidence="1">
    <location>
        <begin position="152"/>
        <end position="176"/>
    </location>
</feature>
<dbReference type="PATRIC" id="fig|1229493.5.peg.1182"/>
<gene>
    <name evidence="2" type="ORF">H735_10465</name>
</gene>
<dbReference type="RefSeq" id="WP_020194535.1">
    <property type="nucleotide sequence ID" value="NZ_BAOH01000005.1"/>
</dbReference>
<organism evidence="2 3">
    <name type="scientific">Vibrio owensii CAIM 1854 = LMG 25443</name>
    <dbReference type="NCBI Taxonomy" id="1229493"/>
    <lineage>
        <taxon>Bacteria</taxon>
        <taxon>Pseudomonadati</taxon>
        <taxon>Pseudomonadota</taxon>
        <taxon>Gammaproteobacteria</taxon>
        <taxon>Vibrionales</taxon>
        <taxon>Vibrionaceae</taxon>
        <taxon>Vibrio</taxon>
    </lineage>
</organism>
<reference evidence="2 3" key="1">
    <citation type="submission" date="2014-07" db="EMBL/GenBank/DDBJ databases">
        <title>Unique and conserved regions in Vibrio harveyi and related species in comparison with the shrimp pathogen Vibrio harveyi CAIM 1792.</title>
        <authorList>
            <person name="Espinoza-Valles I."/>
            <person name="Vora G."/>
            <person name="Leekitcharoenphon P."/>
            <person name="Ussery D."/>
            <person name="Hoj L."/>
            <person name="Gomez-Gil B."/>
        </authorList>
    </citation>
    <scope>NUCLEOTIDE SEQUENCE [LARGE SCALE GENOMIC DNA]</scope>
    <source>
        <strain evidence="3">CAIM 1854 / LMG 25443</strain>
    </source>
</reference>
<evidence type="ECO:0000313" key="2">
    <source>
        <dbReference type="EMBL" id="KIF53338.1"/>
    </source>
</evidence>
<protein>
    <submittedName>
        <fullName evidence="2">Uncharacterized protein</fullName>
    </submittedName>
</protein>
<name>A0A0C1VTX1_9VIBR</name>
<proteinExistence type="predicted"/>
<keyword evidence="1" id="KW-0812">Transmembrane</keyword>
<accession>A0A0C1VTX1</accession>
<dbReference type="EMBL" id="JPRD01000015">
    <property type="protein sequence ID" value="KIF53338.1"/>
    <property type="molecule type" value="Genomic_DNA"/>
</dbReference>